<protein>
    <submittedName>
        <fullName evidence="3">Uncharacterized protein</fullName>
    </submittedName>
</protein>
<dbReference type="Proteomes" id="UP000308092">
    <property type="component" value="Unassembled WGS sequence"/>
</dbReference>
<sequence length="390" mass="42174">MACRSIDLEVTPNPRTREENQERAFIAASRRKDRSLDARVESANRASALHKQRTGKGLLITRDIVEKEAMYEEVDDRYQEKINRMLQAQNLQIQDQFHHHVLAALAVRPPPNQAHQNLQQRRAANLTPRASMNGGIRKMSLDLSGMRGSLCEGMNASPASSPVGVTQSYMMSPTYDGSTPSSYPEVVPASTGQIPSYLTHTAHAGPGWQSQALGPPHFRSPWGGFQQIPTRAGDMGTPARHPFRDRMGSAPVIPVHALASASASASAGPGPLARTMSQHTRVRSEPQGFPSGTTSPQVEIAPSEPLPTPDLCPSPSTPHSPTSSSRNTEAMGLESLSKDGDSVSFSHEGLDPDFAEFSQFAFGLGNAPQLAEGDFRFDDLVTLDEFSITA</sequence>
<gene>
    <name evidence="2" type="ORF">ATNIH1004_008952</name>
    <name evidence="3" type="ORF">EYZ11_002198</name>
</gene>
<dbReference type="EMBL" id="SOSA01000047">
    <property type="protein sequence ID" value="THC98337.1"/>
    <property type="molecule type" value="Genomic_DNA"/>
</dbReference>
<reference evidence="3 4" key="1">
    <citation type="submission" date="2019-03" db="EMBL/GenBank/DDBJ databases">
        <title>The genome sequence of a newly discovered highly antifungal drug resistant Aspergillus species, Aspergillus tanneri NIH 1004.</title>
        <authorList>
            <person name="Mounaud S."/>
            <person name="Singh I."/>
            <person name="Joardar V."/>
            <person name="Pakala S."/>
            <person name="Pakala S."/>
            <person name="Venepally P."/>
            <person name="Hoover J."/>
            <person name="Nierman W."/>
            <person name="Chung J."/>
            <person name="Losada L."/>
        </authorList>
    </citation>
    <scope>NUCLEOTIDE SEQUENCE [LARGE SCALE GENOMIC DNA]</scope>
    <source>
        <strain evidence="3 4">NIH1004</strain>
    </source>
</reference>
<feature type="region of interest" description="Disordered" evidence="1">
    <location>
        <begin position="1"/>
        <end position="20"/>
    </location>
</feature>
<dbReference type="RefSeq" id="XP_033424106.1">
    <property type="nucleotide sequence ID" value="XM_033573554.1"/>
</dbReference>
<evidence type="ECO:0000313" key="2">
    <source>
        <dbReference type="EMBL" id="KAA8644745.1"/>
    </source>
</evidence>
<evidence type="ECO:0000256" key="1">
    <source>
        <dbReference type="SAM" id="MobiDB-lite"/>
    </source>
</evidence>
<dbReference type="OrthoDB" id="5397087at2759"/>
<dbReference type="GeneID" id="54331654"/>
<keyword evidence="4" id="KW-1185">Reference proteome</keyword>
<evidence type="ECO:0000313" key="4">
    <source>
        <dbReference type="Proteomes" id="UP000308092"/>
    </source>
</evidence>
<evidence type="ECO:0000313" key="3">
    <source>
        <dbReference type="EMBL" id="THC98337.1"/>
    </source>
</evidence>
<accession>A0A4S3JTE7</accession>
<reference evidence="2 5" key="2">
    <citation type="submission" date="2019-08" db="EMBL/GenBank/DDBJ databases">
        <title>The genome sequence of a newly discovered highly antifungal drug resistant Aspergillus species, Aspergillus tanneri NIH 1004.</title>
        <authorList>
            <person name="Mounaud S."/>
            <person name="Singh I."/>
            <person name="Joardar V."/>
            <person name="Pakala S."/>
            <person name="Pakala S."/>
            <person name="Venepally P."/>
            <person name="Chung J.K."/>
            <person name="Losada L."/>
            <person name="Nierman W.C."/>
        </authorList>
    </citation>
    <scope>NUCLEOTIDE SEQUENCE [LARGE SCALE GENOMIC DNA]</scope>
    <source>
        <strain evidence="2 5">NIH1004</strain>
    </source>
</reference>
<feature type="compositionally biased region" description="Low complexity" evidence="1">
    <location>
        <begin position="263"/>
        <end position="273"/>
    </location>
</feature>
<dbReference type="EMBL" id="QUQM01000006">
    <property type="protein sequence ID" value="KAA8644745.1"/>
    <property type="molecule type" value="Genomic_DNA"/>
</dbReference>
<feature type="region of interest" description="Disordered" evidence="1">
    <location>
        <begin position="263"/>
        <end position="330"/>
    </location>
</feature>
<dbReference type="VEuPathDB" id="FungiDB:EYZ11_002198"/>
<name>A0A4S3JTE7_9EURO</name>
<proteinExistence type="predicted"/>
<comment type="caution">
    <text evidence="3">The sequence shown here is derived from an EMBL/GenBank/DDBJ whole genome shotgun (WGS) entry which is preliminary data.</text>
</comment>
<organism evidence="3 4">
    <name type="scientific">Aspergillus tanneri</name>
    <dbReference type="NCBI Taxonomy" id="1220188"/>
    <lineage>
        <taxon>Eukaryota</taxon>
        <taxon>Fungi</taxon>
        <taxon>Dikarya</taxon>
        <taxon>Ascomycota</taxon>
        <taxon>Pezizomycotina</taxon>
        <taxon>Eurotiomycetes</taxon>
        <taxon>Eurotiomycetidae</taxon>
        <taxon>Eurotiales</taxon>
        <taxon>Aspergillaceae</taxon>
        <taxon>Aspergillus</taxon>
        <taxon>Aspergillus subgen. Circumdati</taxon>
    </lineage>
</organism>
<feature type="compositionally biased region" description="Pro residues" evidence="1">
    <location>
        <begin position="304"/>
        <end position="318"/>
    </location>
</feature>
<dbReference type="Proteomes" id="UP000324241">
    <property type="component" value="Unassembled WGS sequence"/>
</dbReference>
<evidence type="ECO:0000313" key="5">
    <source>
        <dbReference type="Proteomes" id="UP000324241"/>
    </source>
</evidence>
<dbReference type="STRING" id="1220188.A0A4S3JTE7"/>
<dbReference type="AlphaFoldDB" id="A0A4S3JTE7"/>